<reference evidence="1 2" key="1">
    <citation type="submission" date="2016-02" db="EMBL/GenBank/DDBJ databases">
        <title>Genome analysis of coral dinoflagellate symbionts highlights evolutionary adaptations to a symbiotic lifestyle.</title>
        <authorList>
            <person name="Aranda M."/>
            <person name="Li Y."/>
            <person name="Liew Y.J."/>
            <person name="Baumgarten S."/>
            <person name="Simakov O."/>
            <person name="Wilson M."/>
            <person name="Piel J."/>
            <person name="Ashoor H."/>
            <person name="Bougouffa S."/>
            <person name="Bajic V.B."/>
            <person name="Ryu T."/>
            <person name="Ravasi T."/>
            <person name="Bayer T."/>
            <person name="Micklem G."/>
            <person name="Kim H."/>
            <person name="Bhak J."/>
            <person name="Lajeunesse T.C."/>
            <person name="Voolstra C.R."/>
        </authorList>
    </citation>
    <scope>NUCLEOTIDE SEQUENCE [LARGE SCALE GENOMIC DNA]</scope>
    <source>
        <strain evidence="1 2">CCMP2467</strain>
    </source>
</reference>
<accession>A0A1Q9DAK6</accession>
<protein>
    <submittedName>
        <fullName evidence="1">Uncharacterized protein</fullName>
    </submittedName>
</protein>
<proteinExistence type="predicted"/>
<dbReference type="Proteomes" id="UP000186817">
    <property type="component" value="Unassembled WGS sequence"/>
</dbReference>
<comment type="caution">
    <text evidence="1">The sequence shown here is derived from an EMBL/GenBank/DDBJ whole genome shotgun (WGS) entry which is preliminary data.</text>
</comment>
<gene>
    <name evidence="1" type="ORF">AK812_SmicGene26014</name>
</gene>
<keyword evidence="2" id="KW-1185">Reference proteome</keyword>
<dbReference type="AlphaFoldDB" id="A0A1Q9DAK6"/>
<organism evidence="1 2">
    <name type="scientific">Symbiodinium microadriaticum</name>
    <name type="common">Dinoflagellate</name>
    <name type="synonym">Zooxanthella microadriatica</name>
    <dbReference type="NCBI Taxonomy" id="2951"/>
    <lineage>
        <taxon>Eukaryota</taxon>
        <taxon>Sar</taxon>
        <taxon>Alveolata</taxon>
        <taxon>Dinophyceae</taxon>
        <taxon>Suessiales</taxon>
        <taxon>Symbiodiniaceae</taxon>
        <taxon>Symbiodinium</taxon>
    </lineage>
</organism>
<dbReference type="OrthoDB" id="10384547at2759"/>
<sequence length="210" mass="23139">METLMTLGCQIRDNGLVEIWDGVYKTRMNKSELIQFGAVLNLNPISAAEAPACYVLLGLHAGEEEAVVSVGDSLLTQLRQQVEDLRRILTVRGRTGFIVAAGLLNAEEIRLVHDLALHPSVQEICDRKASLEYRNCMVNFVGLPAHEIDTGMLYGLANNILCQLDEGNGSSYPSELMVPDSAFLAGHSLYTKLMTTMAWADAMLWQKPET</sequence>
<name>A0A1Q9DAK6_SYMMI</name>
<dbReference type="EMBL" id="LSRX01000631">
    <property type="protein sequence ID" value="OLP92191.1"/>
    <property type="molecule type" value="Genomic_DNA"/>
</dbReference>
<evidence type="ECO:0000313" key="1">
    <source>
        <dbReference type="EMBL" id="OLP92191.1"/>
    </source>
</evidence>
<evidence type="ECO:0000313" key="2">
    <source>
        <dbReference type="Proteomes" id="UP000186817"/>
    </source>
</evidence>